<sequence>MFTLPKKIRDEYEEEQIEKTACLIPITDMDEWKKKQREIDAELEKKYKPYASINDINTPFEGELDLGEFSNLKAIKFMGFINPTKITSTNLSKNTKLTEISLQKTTLTSIDFLNQLPNPEKLEVLEIYDNNIQPTTLDFLRPFVNLKDCKLGLNKQFCIAGTDVDSGLEYIPENLAKLSSKAVKEGKNAMEINLIDCQPLRSDAKVAKIQDQLRPFNYDLEA</sequence>
<organism evidence="1 2">
    <name type="scientific">Glomus cerebriforme</name>
    <dbReference type="NCBI Taxonomy" id="658196"/>
    <lineage>
        <taxon>Eukaryota</taxon>
        <taxon>Fungi</taxon>
        <taxon>Fungi incertae sedis</taxon>
        <taxon>Mucoromycota</taxon>
        <taxon>Glomeromycotina</taxon>
        <taxon>Glomeromycetes</taxon>
        <taxon>Glomerales</taxon>
        <taxon>Glomeraceae</taxon>
        <taxon>Glomus</taxon>
    </lineage>
</organism>
<dbReference type="AlphaFoldDB" id="A0A397S9W2"/>
<dbReference type="OrthoDB" id="2434008at2759"/>
<comment type="caution">
    <text evidence="1">The sequence shown here is derived from an EMBL/GenBank/DDBJ whole genome shotgun (WGS) entry which is preliminary data.</text>
</comment>
<dbReference type="SUPFAM" id="SSF52047">
    <property type="entry name" value="RNI-like"/>
    <property type="match status" value="1"/>
</dbReference>
<evidence type="ECO:0000313" key="2">
    <source>
        <dbReference type="Proteomes" id="UP000265703"/>
    </source>
</evidence>
<evidence type="ECO:0000313" key="1">
    <source>
        <dbReference type="EMBL" id="RIA81619.1"/>
    </source>
</evidence>
<accession>A0A397S9W2</accession>
<dbReference type="Gene3D" id="3.80.10.10">
    <property type="entry name" value="Ribonuclease Inhibitor"/>
    <property type="match status" value="1"/>
</dbReference>
<name>A0A397S9W2_9GLOM</name>
<proteinExistence type="predicted"/>
<dbReference type="EMBL" id="QKYT01000769">
    <property type="protein sequence ID" value="RIA81619.1"/>
    <property type="molecule type" value="Genomic_DNA"/>
</dbReference>
<dbReference type="InterPro" id="IPR032675">
    <property type="entry name" value="LRR_dom_sf"/>
</dbReference>
<gene>
    <name evidence="1" type="ORF">C1645_836714</name>
</gene>
<dbReference type="Proteomes" id="UP000265703">
    <property type="component" value="Unassembled WGS sequence"/>
</dbReference>
<keyword evidence="2" id="KW-1185">Reference proteome</keyword>
<protein>
    <submittedName>
        <fullName evidence="1">Uncharacterized protein</fullName>
    </submittedName>
</protein>
<reference evidence="1 2" key="1">
    <citation type="submission" date="2018-06" db="EMBL/GenBank/DDBJ databases">
        <title>Comparative genomics reveals the genomic features of Rhizophagus irregularis, R. cerebriforme, R. diaphanum and Gigaspora rosea, and their symbiotic lifestyle signature.</title>
        <authorList>
            <person name="Morin E."/>
            <person name="San Clemente H."/>
            <person name="Chen E.C.H."/>
            <person name="De La Providencia I."/>
            <person name="Hainaut M."/>
            <person name="Kuo A."/>
            <person name="Kohler A."/>
            <person name="Murat C."/>
            <person name="Tang N."/>
            <person name="Roy S."/>
            <person name="Loubradou J."/>
            <person name="Henrissat B."/>
            <person name="Grigoriev I.V."/>
            <person name="Corradi N."/>
            <person name="Roux C."/>
            <person name="Martin F.M."/>
        </authorList>
    </citation>
    <scope>NUCLEOTIDE SEQUENCE [LARGE SCALE GENOMIC DNA]</scope>
    <source>
        <strain evidence="1 2">DAOM 227022</strain>
    </source>
</reference>